<gene>
    <name evidence="1" type="ORF">PROFUN_00511</name>
</gene>
<dbReference type="InParanoid" id="A0A2P6N176"/>
<organism evidence="1 2">
    <name type="scientific">Planoprotostelium fungivorum</name>
    <dbReference type="NCBI Taxonomy" id="1890364"/>
    <lineage>
        <taxon>Eukaryota</taxon>
        <taxon>Amoebozoa</taxon>
        <taxon>Evosea</taxon>
        <taxon>Variosea</taxon>
        <taxon>Cavosteliida</taxon>
        <taxon>Cavosteliaceae</taxon>
        <taxon>Planoprotostelium</taxon>
    </lineage>
</organism>
<dbReference type="AlphaFoldDB" id="A0A2P6N176"/>
<evidence type="ECO:0000313" key="1">
    <source>
        <dbReference type="EMBL" id="PRP77650.1"/>
    </source>
</evidence>
<comment type="caution">
    <text evidence="1">The sequence shown here is derived from an EMBL/GenBank/DDBJ whole genome shotgun (WGS) entry which is preliminary data.</text>
</comment>
<evidence type="ECO:0000313" key="2">
    <source>
        <dbReference type="Proteomes" id="UP000241769"/>
    </source>
</evidence>
<name>A0A2P6N176_9EUKA</name>
<accession>A0A2P6N176</accession>
<reference evidence="1 2" key="1">
    <citation type="journal article" date="2018" name="Genome Biol. Evol.">
        <title>Multiple Roots of Fruiting Body Formation in Amoebozoa.</title>
        <authorList>
            <person name="Hillmann F."/>
            <person name="Forbes G."/>
            <person name="Novohradska S."/>
            <person name="Ferling I."/>
            <person name="Riege K."/>
            <person name="Groth M."/>
            <person name="Westermann M."/>
            <person name="Marz M."/>
            <person name="Spaller T."/>
            <person name="Winckler T."/>
            <person name="Schaap P."/>
            <person name="Glockner G."/>
        </authorList>
    </citation>
    <scope>NUCLEOTIDE SEQUENCE [LARGE SCALE GENOMIC DNA]</scope>
    <source>
        <strain evidence="1 2">Jena</strain>
    </source>
</reference>
<dbReference type="Proteomes" id="UP000241769">
    <property type="component" value="Unassembled WGS sequence"/>
</dbReference>
<proteinExistence type="predicted"/>
<protein>
    <submittedName>
        <fullName evidence="1">Uncharacterized protein</fullName>
    </submittedName>
</protein>
<keyword evidence="2" id="KW-1185">Reference proteome</keyword>
<dbReference type="EMBL" id="MDYQ01000257">
    <property type="protein sequence ID" value="PRP77650.1"/>
    <property type="molecule type" value="Genomic_DNA"/>
</dbReference>
<sequence length="241" mass="26978">MAPARIELAIPSLQDWCLAAWPRSRMSASLNTSMWLYNTDTNSKRDIETASLRSFWKPISIQVPHELLCLEFPHFPPSMRLRGYLSRFIVLAHANNDGFASSRDDREARPTTPSPSFHLLNPKDEEDVVDMSRLAHLRESLGASVVNLPTWRQVDNDLSRLNRLKALPSLSNLSPCNQETTANALETTLPTMRPKKQITQSLQKMIYDLDEGIITSLLGLGGMTTNGTGQPLHYSGVEHAV</sequence>